<reference evidence="2" key="1">
    <citation type="submission" date="2022-01" db="EMBL/GenBank/DDBJ databases">
        <title>Genome-Based Taxonomic Classification of the Phylum Actinobacteria.</title>
        <authorList>
            <person name="Gao Y."/>
        </authorList>
    </citation>
    <scope>NUCLEOTIDE SEQUENCE</scope>
    <source>
        <strain evidence="2">KLBMP 8922</strain>
    </source>
</reference>
<comment type="caution">
    <text evidence="2">The sequence shown here is derived from an EMBL/GenBank/DDBJ whole genome shotgun (WGS) entry which is preliminary data.</text>
</comment>
<evidence type="ECO:0000313" key="2">
    <source>
        <dbReference type="EMBL" id="MCF2525868.1"/>
    </source>
</evidence>
<feature type="compositionally biased region" description="Polar residues" evidence="1">
    <location>
        <begin position="143"/>
        <end position="155"/>
    </location>
</feature>
<dbReference type="InterPro" id="IPR052159">
    <property type="entry name" value="Competence_DNA_uptake"/>
</dbReference>
<dbReference type="RefSeq" id="WP_235049888.1">
    <property type="nucleotide sequence ID" value="NZ_JAKFHA010000001.1"/>
</dbReference>
<gene>
    <name evidence="2" type="ORF">LZ495_01325</name>
</gene>
<accession>A0AA41TWH9</accession>
<dbReference type="Proteomes" id="UP001165378">
    <property type="component" value="Unassembled WGS sequence"/>
</dbReference>
<dbReference type="InterPro" id="IPR036866">
    <property type="entry name" value="RibonucZ/Hydroxyglut_hydro"/>
</dbReference>
<feature type="region of interest" description="Disordered" evidence="1">
    <location>
        <begin position="142"/>
        <end position="170"/>
    </location>
</feature>
<name>A0AA41TWH9_9ACTN</name>
<feature type="region of interest" description="Disordered" evidence="1">
    <location>
        <begin position="482"/>
        <end position="507"/>
    </location>
</feature>
<dbReference type="PANTHER" id="PTHR30619:SF7">
    <property type="entry name" value="BETA-LACTAMASE DOMAIN PROTEIN"/>
    <property type="match status" value="1"/>
</dbReference>
<sequence length="507" mass="55195">MPDSARLEVHHINVSQGDAILIIIRDLDKVKALLGSTVPTSPMDYVPEAVRREKSLQGTVVSALLIDGGDDEFGGDVVKYLIRHGAASGKGYQSKLSVLVSHPHEDHMAGLRSIFKERIEPTRKGQKVQLVERMWPAYWYRESPSSETDPTSGTWHSLEDDLKGASTKGKTNSTKVVDIKRGGLNDKGKTTVINIGSIGVIPVDLFVIASGQGVWNENKQKIIGIDSVRKGTAKKKKGGKGKRRPRGKKLAVDQNDRSLVTMLQYGSFRYFLGGDIAGSGGAAGGNYGDNAVDMSKKKSYSQHANVEKEIGPALEAYFPRTKEFKAGVPKFRSPGYATLMKANHHASSSSCDVHLFATLQPLLFVVNSGVKTRSHGHPTQETINRAHFETSPDWELRGTGGKETPNTVDQIYVTEIASSYRSKPFTTDLSGGKILGDIVVRPTDQSVAACHSAVGENKTELKVQVYGTGELTARYSDKNSLRPIPTSDINKAGSTYPMGPWEHTDKH</sequence>
<dbReference type="EMBL" id="JAKFHA010000001">
    <property type="protein sequence ID" value="MCF2525868.1"/>
    <property type="molecule type" value="Genomic_DNA"/>
</dbReference>
<dbReference type="Gene3D" id="3.60.15.10">
    <property type="entry name" value="Ribonuclease Z/Hydroxyacylglutathione hydrolase-like"/>
    <property type="match status" value="1"/>
</dbReference>
<dbReference type="PANTHER" id="PTHR30619">
    <property type="entry name" value="DNA INTERNALIZATION/COMPETENCE PROTEIN COMEC/REC2"/>
    <property type="match status" value="1"/>
</dbReference>
<protein>
    <recommendedName>
        <fullName evidence="4">Metallo-beta-lactamase domain-containing protein</fullName>
    </recommendedName>
</protein>
<dbReference type="AlphaFoldDB" id="A0AA41TWH9"/>
<evidence type="ECO:0008006" key="4">
    <source>
        <dbReference type="Google" id="ProtNLM"/>
    </source>
</evidence>
<proteinExistence type="predicted"/>
<evidence type="ECO:0000256" key="1">
    <source>
        <dbReference type="SAM" id="MobiDB-lite"/>
    </source>
</evidence>
<dbReference type="SUPFAM" id="SSF56281">
    <property type="entry name" value="Metallo-hydrolase/oxidoreductase"/>
    <property type="match status" value="1"/>
</dbReference>
<keyword evidence="3" id="KW-1185">Reference proteome</keyword>
<evidence type="ECO:0000313" key="3">
    <source>
        <dbReference type="Proteomes" id="UP001165378"/>
    </source>
</evidence>
<organism evidence="2 3">
    <name type="scientific">Yinghuangia soli</name>
    <dbReference type="NCBI Taxonomy" id="2908204"/>
    <lineage>
        <taxon>Bacteria</taxon>
        <taxon>Bacillati</taxon>
        <taxon>Actinomycetota</taxon>
        <taxon>Actinomycetes</taxon>
        <taxon>Kitasatosporales</taxon>
        <taxon>Streptomycetaceae</taxon>
        <taxon>Yinghuangia</taxon>
    </lineage>
</organism>